<evidence type="ECO:0000256" key="10">
    <source>
        <dbReference type="ARBA" id="ARBA00032441"/>
    </source>
</evidence>
<dbReference type="InterPro" id="IPR003442">
    <property type="entry name" value="T6A_TsaE"/>
</dbReference>
<evidence type="ECO:0000256" key="6">
    <source>
        <dbReference type="ARBA" id="ARBA00022723"/>
    </source>
</evidence>
<proteinExistence type="inferred from homology"/>
<keyword evidence="5" id="KW-0819">tRNA processing</keyword>
<dbReference type="Proteomes" id="UP000824176">
    <property type="component" value="Unassembled WGS sequence"/>
</dbReference>
<dbReference type="GO" id="GO:0005524">
    <property type="term" value="F:ATP binding"/>
    <property type="evidence" value="ECO:0007669"/>
    <property type="project" value="UniProtKB-KW"/>
</dbReference>
<comment type="subcellular location">
    <subcellularLocation>
        <location evidence="1">Cytoplasm</location>
    </subcellularLocation>
</comment>
<organism evidence="11 12">
    <name type="scientific">Candidatus Mucispirillum faecigallinarum</name>
    <dbReference type="NCBI Taxonomy" id="2838699"/>
    <lineage>
        <taxon>Bacteria</taxon>
        <taxon>Pseudomonadati</taxon>
        <taxon>Deferribacterota</taxon>
        <taxon>Deferribacteres</taxon>
        <taxon>Deferribacterales</taxon>
        <taxon>Mucispirillaceae</taxon>
        <taxon>Mucispirillum</taxon>
    </lineage>
</organism>
<evidence type="ECO:0000256" key="3">
    <source>
        <dbReference type="ARBA" id="ARBA00019010"/>
    </source>
</evidence>
<dbReference type="PANTHER" id="PTHR33540">
    <property type="entry name" value="TRNA THREONYLCARBAMOYLADENOSINE BIOSYNTHESIS PROTEIN TSAE"/>
    <property type="match status" value="1"/>
</dbReference>
<evidence type="ECO:0000256" key="8">
    <source>
        <dbReference type="ARBA" id="ARBA00022840"/>
    </source>
</evidence>
<evidence type="ECO:0000256" key="5">
    <source>
        <dbReference type="ARBA" id="ARBA00022694"/>
    </source>
</evidence>
<name>A0A9D2KCK7_9BACT</name>
<reference evidence="11" key="1">
    <citation type="journal article" date="2021" name="PeerJ">
        <title>Extensive microbial diversity within the chicken gut microbiome revealed by metagenomics and culture.</title>
        <authorList>
            <person name="Gilroy R."/>
            <person name="Ravi A."/>
            <person name="Getino M."/>
            <person name="Pursley I."/>
            <person name="Horton D.L."/>
            <person name="Alikhan N.F."/>
            <person name="Baker D."/>
            <person name="Gharbi K."/>
            <person name="Hall N."/>
            <person name="Watson M."/>
            <person name="Adriaenssens E.M."/>
            <person name="Foster-Nyarko E."/>
            <person name="Jarju S."/>
            <person name="Secka A."/>
            <person name="Antonio M."/>
            <person name="Oren A."/>
            <person name="Chaudhuri R.R."/>
            <person name="La Ragione R."/>
            <person name="Hildebrand F."/>
            <person name="Pallen M.J."/>
        </authorList>
    </citation>
    <scope>NUCLEOTIDE SEQUENCE</scope>
    <source>
        <strain evidence="11">ChiW4-1371</strain>
    </source>
</reference>
<reference evidence="11" key="2">
    <citation type="submission" date="2021-04" db="EMBL/GenBank/DDBJ databases">
        <authorList>
            <person name="Gilroy R."/>
        </authorList>
    </citation>
    <scope>NUCLEOTIDE SEQUENCE</scope>
    <source>
        <strain evidence="11">ChiW4-1371</strain>
    </source>
</reference>
<evidence type="ECO:0000256" key="7">
    <source>
        <dbReference type="ARBA" id="ARBA00022741"/>
    </source>
</evidence>
<evidence type="ECO:0000313" key="11">
    <source>
        <dbReference type="EMBL" id="HIZ90246.1"/>
    </source>
</evidence>
<dbReference type="InterPro" id="IPR027417">
    <property type="entry name" value="P-loop_NTPase"/>
</dbReference>
<gene>
    <name evidence="11" type="primary">tsaE</name>
    <name evidence="11" type="ORF">H9804_09895</name>
</gene>
<comment type="similarity">
    <text evidence="2">Belongs to the TsaE family.</text>
</comment>
<dbReference type="Pfam" id="PF02367">
    <property type="entry name" value="TsaE"/>
    <property type="match status" value="1"/>
</dbReference>
<dbReference type="SUPFAM" id="SSF52540">
    <property type="entry name" value="P-loop containing nucleoside triphosphate hydrolases"/>
    <property type="match status" value="1"/>
</dbReference>
<dbReference type="GO" id="GO:0002949">
    <property type="term" value="P:tRNA threonylcarbamoyladenosine modification"/>
    <property type="evidence" value="ECO:0007669"/>
    <property type="project" value="InterPro"/>
</dbReference>
<keyword evidence="4" id="KW-0963">Cytoplasm</keyword>
<dbReference type="NCBIfam" id="TIGR00150">
    <property type="entry name" value="T6A_YjeE"/>
    <property type="match status" value="1"/>
</dbReference>
<evidence type="ECO:0000256" key="4">
    <source>
        <dbReference type="ARBA" id="ARBA00022490"/>
    </source>
</evidence>
<dbReference type="PANTHER" id="PTHR33540:SF2">
    <property type="entry name" value="TRNA THREONYLCARBAMOYLADENOSINE BIOSYNTHESIS PROTEIN TSAE"/>
    <property type="match status" value="1"/>
</dbReference>
<dbReference type="GO" id="GO:0046872">
    <property type="term" value="F:metal ion binding"/>
    <property type="evidence" value="ECO:0007669"/>
    <property type="project" value="UniProtKB-KW"/>
</dbReference>
<keyword evidence="6" id="KW-0479">Metal-binding</keyword>
<dbReference type="GO" id="GO:0005737">
    <property type="term" value="C:cytoplasm"/>
    <property type="evidence" value="ECO:0007669"/>
    <property type="project" value="UniProtKB-SubCell"/>
</dbReference>
<comment type="caution">
    <text evidence="11">The sequence shown here is derived from an EMBL/GenBank/DDBJ whole genome shotgun (WGS) entry which is preliminary data.</text>
</comment>
<accession>A0A9D2KCK7</accession>
<evidence type="ECO:0000256" key="1">
    <source>
        <dbReference type="ARBA" id="ARBA00004496"/>
    </source>
</evidence>
<keyword evidence="8" id="KW-0067">ATP-binding</keyword>
<sequence length="138" mass="16156">MKSEYILKTEEDTKNMAKEIAFDIKNKIIFLNGEIGAGKTTFTKYLVEAFGLKDEVCSPTFALENRYETENGLIIHFDLYRLKSEEELDMIGFYDTLKENATILIEWADKFNIEKYIKKYNIISFKIEDNNIRAVTIK</sequence>
<evidence type="ECO:0000256" key="2">
    <source>
        <dbReference type="ARBA" id="ARBA00007599"/>
    </source>
</evidence>
<dbReference type="AlphaFoldDB" id="A0A9D2KCK7"/>
<dbReference type="EMBL" id="DXAQ01000147">
    <property type="protein sequence ID" value="HIZ90246.1"/>
    <property type="molecule type" value="Genomic_DNA"/>
</dbReference>
<keyword evidence="9" id="KW-0460">Magnesium</keyword>
<evidence type="ECO:0000256" key="9">
    <source>
        <dbReference type="ARBA" id="ARBA00022842"/>
    </source>
</evidence>
<protein>
    <recommendedName>
        <fullName evidence="3">tRNA threonylcarbamoyladenosine biosynthesis protein TsaE</fullName>
    </recommendedName>
    <alternativeName>
        <fullName evidence="10">t(6)A37 threonylcarbamoyladenosine biosynthesis protein TsaE</fullName>
    </alternativeName>
</protein>
<dbReference type="Gene3D" id="3.40.50.300">
    <property type="entry name" value="P-loop containing nucleotide triphosphate hydrolases"/>
    <property type="match status" value="1"/>
</dbReference>
<keyword evidence="7" id="KW-0547">Nucleotide-binding</keyword>
<evidence type="ECO:0000313" key="12">
    <source>
        <dbReference type="Proteomes" id="UP000824176"/>
    </source>
</evidence>